<gene>
    <name evidence="1" type="ORF">M595_0538</name>
</gene>
<sequence>MGFLKVFSENRVRQFGFASAHRNLSPIASDNGKMLYEYKSVINTRDQGSRLT</sequence>
<dbReference type="EMBL" id="AUZM01000003">
    <property type="protein sequence ID" value="ERT09486.1"/>
    <property type="molecule type" value="Genomic_DNA"/>
</dbReference>
<keyword evidence="2" id="KW-1185">Reference proteome</keyword>
<protein>
    <submittedName>
        <fullName evidence="1">Uncharacterized protein</fullName>
    </submittedName>
</protein>
<evidence type="ECO:0000313" key="1">
    <source>
        <dbReference type="EMBL" id="ERT09486.1"/>
    </source>
</evidence>
<dbReference type="Proteomes" id="UP000017127">
    <property type="component" value="Unassembled WGS sequence"/>
</dbReference>
<reference evidence="1 2" key="1">
    <citation type="journal article" date="2013" name="Front. Microbiol.">
        <title>Comparative genomic analyses of the cyanobacterium, Lyngbya aestuarii BL J, a powerful hydrogen producer.</title>
        <authorList>
            <person name="Kothari A."/>
            <person name="Vaughn M."/>
            <person name="Garcia-Pichel F."/>
        </authorList>
    </citation>
    <scope>NUCLEOTIDE SEQUENCE [LARGE SCALE GENOMIC DNA]</scope>
    <source>
        <strain evidence="1 2">BL J</strain>
    </source>
</reference>
<accession>U7QSV0</accession>
<evidence type="ECO:0000313" key="2">
    <source>
        <dbReference type="Proteomes" id="UP000017127"/>
    </source>
</evidence>
<proteinExistence type="predicted"/>
<comment type="caution">
    <text evidence="1">The sequence shown here is derived from an EMBL/GenBank/DDBJ whole genome shotgun (WGS) entry which is preliminary data.</text>
</comment>
<name>U7QSV0_9CYAN</name>
<organism evidence="1 2">
    <name type="scientific">Lyngbya aestuarii BL J</name>
    <dbReference type="NCBI Taxonomy" id="1348334"/>
    <lineage>
        <taxon>Bacteria</taxon>
        <taxon>Bacillati</taxon>
        <taxon>Cyanobacteriota</taxon>
        <taxon>Cyanophyceae</taxon>
        <taxon>Oscillatoriophycideae</taxon>
        <taxon>Oscillatoriales</taxon>
        <taxon>Microcoleaceae</taxon>
        <taxon>Lyngbya</taxon>
    </lineage>
</organism>
<dbReference type="AlphaFoldDB" id="U7QSV0"/>